<keyword evidence="1" id="KW-0472">Membrane</keyword>
<keyword evidence="1" id="KW-0812">Transmembrane</keyword>
<gene>
    <name evidence="2" type="ORF">ACHHYP_08330</name>
</gene>
<dbReference type="GO" id="GO:0030674">
    <property type="term" value="F:protein-macromolecule adaptor activity"/>
    <property type="evidence" value="ECO:0007669"/>
    <property type="project" value="TreeGrafter"/>
</dbReference>
<feature type="transmembrane region" description="Helical" evidence="1">
    <location>
        <begin position="21"/>
        <end position="40"/>
    </location>
</feature>
<dbReference type="PANTHER" id="PTHR28080:SF1">
    <property type="entry name" value="PEROXISOMAL BIOGENESIS FACTOR 3"/>
    <property type="match status" value="1"/>
</dbReference>
<dbReference type="GO" id="GO:0045046">
    <property type="term" value="P:protein import into peroxisome membrane"/>
    <property type="evidence" value="ECO:0007669"/>
    <property type="project" value="TreeGrafter"/>
</dbReference>
<dbReference type="STRING" id="1202772.A0A1V9ZKN4"/>
<keyword evidence="1" id="KW-1133">Transmembrane helix</keyword>
<dbReference type="PANTHER" id="PTHR28080">
    <property type="entry name" value="PEROXISOMAL BIOGENESIS FACTOR 3"/>
    <property type="match status" value="1"/>
</dbReference>
<proteinExistence type="predicted"/>
<organism evidence="2 3">
    <name type="scientific">Achlya hypogyna</name>
    <name type="common">Oomycete</name>
    <name type="synonym">Protoachlya hypogyna</name>
    <dbReference type="NCBI Taxonomy" id="1202772"/>
    <lineage>
        <taxon>Eukaryota</taxon>
        <taxon>Sar</taxon>
        <taxon>Stramenopiles</taxon>
        <taxon>Oomycota</taxon>
        <taxon>Saprolegniomycetes</taxon>
        <taxon>Saprolegniales</taxon>
        <taxon>Achlyaceae</taxon>
        <taxon>Achlya</taxon>
    </lineage>
</organism>
<reference evidence="2 3" key="1">
    <citation type="journal article" date="2014" name="Genome Biol. Evol.">
        <title>The secreted proteins of Achlya hypogyna and Thraustotheca clavata identify the ancestral oomycete secretome and reveal gene acquisitions by horizontal gene transfer.</title>
        <authorList>
            <person name="Misner I."/>
            <person name="Blouin N."/>
            <person name="Leonard G."/>
            <person name="Richards T.A."/>
            <person name="Lane C.E."/>
        </authorList>
    </citation>
    <scope>NUCLEOTIDE SEQUENCE [LARGE SCALE GENOMIC DNA]</scope>
    <source>
        <strain evidence="2 3">ATCC 48635</strain>
    </source>
</reference>
<evidence type="ECO:0000313" key="2">
    <source>
        <dbReference type="EMBL" id="OQR98549.1"/>
    </source>
</evidence>
<dbReference type="InterPro" id="IPR006966">
    <property type="entry name" value="Peroxin-3"/>
</dbReference>
<dbReference type="GO" id="GO:0005778">
    <property type="term" value="C:peroxisomal membrane"/>
    <property type="evidence" value="ECO:0007669"/>
    <property type="project" value="InterPro"/>
</dbReference>
<keyword evidence="3" id="KW-1185">Reference proteome</keyword>
<sequence>MWNELCSAKKSVARWAGNHKTLLVTTGVLVACGAGAYYGVKRVVREAESMMMEGQRELMARQRLQMHLARSQDECKDAFLRFVPSVKSRVYKLLDLEGIVASLKLLDKSDRDMRDAMIRTLLLVHCELLTLGRETFEKPKTETDGEKASTLEAHQRFLSSTLEYFFEKGLPQLTTEVEKRIGQHETMQAWIVKEKGSVAKGELLDLLQDLHSTCLPSTDGDLALWQSFLIYPDDVPMDAHPDGVLPLLNELWDIVDSPFFKAALQASIDKLFELVQADVIAALYPGEENRVTDVADVKHLPLAKVIPQLKVEVGRLLVASAKQSTLVAHWEALFTLESLQTLSESIFVQNEVPTTSSGGWI</sequence>
<evidence type="ECO:0008006" key="4">
    <source>
        <dbReference type="Google" id="ProtNLM"/>
    </source>
</evidence>
<name>A0A1V9ZKN4_ACHHY</name>
<dbReference type="OrthoDB" id="45930at2759"/>
<dbReference type="AlphaFoldDB" id="A0A1V9ZKN4"/>
<protein>
    <recommendedName>
        <fullName evidence="4">Peroxisomal biogenesis factor 3</fullName>
    </recommendedName>
</protein>
<accession>A0A1V9ZKN4</accession>
<dbReference type="EMBL" id="JNBR01000082">
    <property type="protein sequence ID" value="OQR98549.1"/>
    <property type="molecule type" value="Genomic_DNA"/>
</dbReference>
<evidence type="ECO:0000256" key="1">
    <source>
        <dbReference type="SAM" id="Phobius"/>
    </source>
</evidence>
<dbReference type="Proteomes" id="UP000243579">
    <property type="component" value="Unassembled WGS sequence"/>
</dbReference>
<evidence type="ECO:0000313" key="3">
    <source>
        <dbReference type="Proteomes" id="UP000243579"/>
    </source>
</evidence>
<comment type="caution">
    <text evidence="2">The sequence shown here is derived from an EMBL/GenBank/DDBJ whole genome shotgun (WGS) entry which is preliminary data.</text>
</comment>